<comment type="caution">
    <text evidence="7">The sequence shown here is derived from an EMBL/GenBank/DDBJ whole genome shotgun (WGS) entry which is preliminary data.</text>
</comment>
<dbReference type="PANTHER" id="PTHR45631">
    <property type="entry name" value="OS07G0107800 PROTEIN-RELATED"/>
    <property type="match status" value="1"/>
</dbReference>
<dbReference type="EMBL" id="JAQIZT010000001">
    <property type="protein sequence ID" value="KAJ7014058.1"/>
    <property type="molecule type" value="Genomic_DNA"/>
</dbReference>
<proteinExistence type="predicted"/>
<accession>A0AAD6RSA1</accession>
<dbReference type="AlphaFoldDB" id="A0AAD6RSA1"/>
<organism evidence="7 8">
    <name type="scientific">Populus alba x Populus x berolinensis</name>
    <dbReference type="NCBI Taxonomy" id="444605"/>
    <lineage>
        <taxon>Eukaryota</taxon>
        <taxon>Viridiplantae</taxon>
        <taxon>Streptophyta</taxon>
        <taxon>Embryophyta</taxon>
        <taxon>Tracheophyta</taxon>
        <taxon>Spermatophyta</taxon>
        <taxon>Magnoliopsida</taxon>
        <taxon>eudicotyledons</taxon>
        <taxon>Gunneridae</taxon>
        <taxon>Pentapetalae</taxon>
        <taxon>rosids</taxon>
        <taxon>fabids</taxon>
        <taxon>Malpighiales</taxon>
        <taxon>Salicaceae</taxon>
        <taxon>Saliceae</taxon>
        <taxon>Populus</taxon>
    </lineage>
</organism>
<dbReference type="GO" id="GO:0016020">
    <property type="term" value="C:membrane"/>
    <property type="evidence" value="ECO:0007669"/>
    <property type="project" value="UniProtKB-SubCell"/>
</dbReference>
<comment type="subcellular location">
    <subcellularLocation>
        <location evidence="1">Membrane</location>
        <topology evidence="1">Single-pass membrane protein</topology>
    </subcellularLocation>
</comment>
<keyword evidence="3" id="KW-0732">Signal</keyword>
<evidence type="ECO:0000313" key="7">
    <source>
        <dbReference type="EMBL" id="KAJ7014058.1"/>
    </source>
</evidence>
<dbReference type="Proteomes" id="UP001164929">
    <property type="component" value="Chromosome 1"/>
</dbReference>
<name>A0AAD6RSA1_9ROSI</name>
<keyword evidence="4" id="KW-1133">Transmembrane helix</keyword>
<dbReference type="InterPro" id="IPR024788">
    <property type="entry name" value="Malectin-like_Carb-bd_dom"/>
</dbReference>
<keyword evidence="2" id="KW-0812">Transmembrane</keyword>
<evidence type="ECO:0000256" key="1">
    <source>
        <dbReference type="ARBA" id="ARBA00004167"/>
    </source>
</evidence>
<evidence type="ECO:0000256" key="3">
    <source>
        <dbReference type="ARBA" id="ARBA00022729"/>
    </source>
</evidence>
<dbReference type="Pfam" id="PF12819">
    <property type="entry name" value="Malectin_like"/>
    <property type="match status" value="1"/>
</dbReference>
<protein>
    <recommendedName>
        <fullName evidence="6">Malectin-like domain-containing protein</fullName>
    </recommendedName>
</protein>
<evidence type="ECO:0000259" key="6">
    <source>
        <dbReference type="Pfam" id="PF12819"/>
    </source>
</evidence>
<keyword evidence="5" id="KW-0472">Membrane</keyword>
<keyword evidence="8" id="KW-1185">Reference proteome</keyword>
<feature type="domain" description="Malectin-like" evidence="6">
    <location>
        <begin position="6"/>
        <end position="76"/>
    </location>
</feature>
<dbReference type="PANTHER" id="PTHR45631:SF210">
    <property type="entry name" value="LRR RECEPTOR-LIKE KINASE PLANT"/>
    <property type="match status" value="1"/>
</dbReference>
<reference evidence="7 8" key="1">
    <citation type="journal article" date="2023" name="Mol. Ecol. Resour.">
        <title>Chromosome-level genome assembly of a triploid poplar Populus alba 'Berolinensis'.</title>
        <authorList>
            <person name="Chen S."/>
            <person name="Yu Y."/>
            <person name="Wang X."/>
            <person name="Wang S."/>
            <person name="Zhang T."/>
            <person name="Zhou Y."/>
            <person name="He R."/>
            <person name="Meng N."/>
            <person name="Wang Y."/>
            <person name="Liu W."/>
            <person name="Liu Z."/>
            <person name="Liu J."/>
            <person name="Guo Q."/>
            <person name="Huang H."/>
            <person name="Sederoff R.R."/>
            <person name="Wang G."/>
            <person name="Qu G."/>
            <person name="Chen S."/>
        </authorList>
    </citation>
    <scope>NUCLEOTIDE SEQUENCE [LARGE SCALE GENOMIC DNA]</scope>
    <source>
        <strain evidence="7">SC-2020</strain>
    </source>
</reference>
<evidence type="ECO:0000256" key="2">
    <source>
        <dbReference type="ARBA" id="ARBA00022692"/>
    </source>
</evidence>
<evidence type="ECO:0000256" key="4">
    <source>
        <dbReference type="ARBA" id="ARBA00022989"/>
    </source>
</evidence>
<gene>
    <name evidence="7" type="ORF">NC653_003627</name>
</gene>
<evidence type="ECO:0000313" key="8">
    <source>
        <dbReference type="Proteomes" id="UP001164929"/>
    </source>
</evidence>
<sequence length="130" mass="15030">MHGDSKKKYLISAGFLYGNYDELQWEVVRLNDASTPLTTEIIHVLSSDNIDICLVITGFGTPFISILELRLLDNNTTAMYLSCWPQSWLWCSLFRFDQMSHFLSCFHTLPQLSSIIQKFLSKQKHIIKVL</sequence>
<evidence type="ECO:0000256" key="5">
    <source>
        <dbReference type="ARBA" id="ARBA00023136"/>
    </source>
</evidence>